<proteinExistence type="predicted"/>
<keyword evidence="1" id="KW-0812">Transmembrane</keyword>
<dbReference type="AlphaFoldDB" id="A0A2T5JBB6"/>
<reference evidence="2 3" key="1">
    <citation type="submission" date="2018-04" db="EMBL/GenBank/DDBJ databases">
        <title>Genomic Encyclopedia of Archaeal and Bacterial Type Strains, Phase II (KMG-II): from individual species to whole genera.</title>
        <authorList>
            <person name="Goeker M."/>
        </authorList>
    </citation>
    <scope>NUCLEOTIDE SEQUENCE [LARGE SCALE GENOMIC DNA]</scope>
    <source>
        <strain evidence="2 3">DSM 26809</strain>
    </source>
</reference>
<evidence type="ECO:0000256" key="1">
    <source>
        <dbReference type="SAM" id="Phobius"/>
    </source>
</evidence>
<dbReference type="Proteomes" id="UP000244168">
    <property type="component" value="Unassembled WGS sequence"/>
</dbReference>
<comment type="caution">
    <text evidence="2">The sequence shown here is derived from an EMBL/GenBank/DDBJ whole genome shotgun (WGS) entry which is preliminary data.</text>
</comment>
<gene>
    <name evidence="2" type="ORF">C8P68_103315</name>
</gene>
<protein>
    <submittedName>
        <fullName evidence="2">Uncharacterized protein</fullName>
    </submittedName>
</protein>
<dbReference type="EMBL" id="QAOQ01000003">
    <property type="protein sequence ID" value="PTQ98155.1"/>
    <property type="molecule type" value="Genomic_DNA"/>
</dbReference>
<organism evidence="2 3">
    <name type="scientific">Mucilaginibacter yixingensis</name>
    <dbReference type="NCBI Taxonomy" id="1295612"/>
    <lineage>
        <taxon>Bacteria</taxon>
        <taxon>Pseudomonadati</taxon>
        <taxon>Bacteroidota</taxon>
        <taxon>Sphingobacteriia</taxon>
        <taxon>Sphingobacteriales</taxon>
        <taxon>Sphingobacteriaceae</taxon>
        <taxon>Mucilaginibacter</taxon>
    </lineage>
</organism>
<keyword evidence="1" id="KW-0472">Membrane</keyword>
<name>A0A2T5JBB6_9SPHI</name>
<accession>A0A2T5JBB6</accession>
<feature type="transmembrane region" description="Helical" evidence="1">
    <location>
        <begin position="35"/>
        <end position="52"/>
    </location>
</feature>
<keyword evidence="1" id="KW-1133">Transmembrane helix</keyword>
<keyword evidence="3" id="KW-1185">Reference proteome</keyword>
<evidence type="ECO:0000313" key="3">
    <source>
        <dbReference type="Proteomes" id="UP000244168"/>
    </source>
</evidence>
<evidence type="ECO:0000313" key="2">
    <source>
        <dbReference type="EMBL" id="PTQ98155.1"/>
    </source>
</evidence>
<sequence>MKPKVCDLNTPNLASLNFNLIINSYLRHHTTITSFMKNLLLLLLTVLVLWGCKKDGSSTQTLAITGSSAIETSTPPETATFNIIGTWKEDFVIDKSYKNDLLIKIDTMPKLNLRVTSYTEFTGDGRFQSYRLNGLLKTGIATGTYAYNASGSLFTQTWASDTSTNNPANWRANYNYPNYNSNPGSQFKVTSISDNSIVLELKIPDNVYGAYDGPPVTSTGYTMLIRKLALVKR</sequence>